<accession>A0A975SWV0</accession>
<protein>
    <submittedName>
        <fullName evidence="1">MoaD/ThiS family protein</fullName>
    </submittedName>
</protein>
<reference evidence="1" key="1">
    <citation type="submission" date="2021-06" db="EMBL/GenBank/DDBJ databases">
        <title>Complete genome sequence of Nocardioides sp. G188.</title>
        <authorList>
            <person name="Im W.-T."/>
        </authorList>
    </citation>
    <scope>NUCLEOTIDE SEQUENCE</scope>
    <source>
        <strain evidence="1">G188</strain>
    </source>
</reference>
<name>A0A975SWV0_9ACTN</name>
<keyword evidence="2" id="KW-1185">Reference proteome</keyword>
<evidence type="ECO:0000313" key="2">
    <source>
        <dbReference type="Proteomes" id="UP000683575"/>
    </source>
</evidence>
<dbReference type="AlphaFoldDB" id="A0A975SWV0"/>
<sequence length="92" mass="9238">MTTVSGRAEGADPSVVVRYFAAARAAAGVATERVAAATVEDLVRTICEAHGARMTSVMAVASLLLDGRVAHEPTGSLLGVACVDVLPPFAGG</sequence>
<dbReference type="RefSeq" id="WP_216938916.1">
    <property type="nucleotide sequence ID" value="NZ_CP077062.1"/>
</dbReference>
<proteinExistence type="predicted"/>
<dbReference type="Proteomes" id="UP000683575">
    <property type="component" value="Chromosome"/>
</dbReference>
<dbReference type="KEGG" id="nps:KRR39_18395"/>
<evidence type="ECO:0000313" key="1">
    <source>
        <dbReference type="EMBL" id="QWZ07405.1"/>
    </source>
</evidence>
<dbReference type="EMBL" id="CP077062">
    <property type="protein sequence ID" value="QWZ07405.1"/>
    <property type="molecule type" value="Genomic_DNA"/>
</dbReference>
<organism evidence="1 2">
    <name type="scientific">Nocardioides panacis</name>
    <dbReference type="NCBI Taxonomy" id="2849501"/>
    <lineage>
        <taxon>Bacteria</taxon>
        <taxon>Bacillati</taxon>
        <taxon>Actinomycetota</taxon>
        <taxon>Actinomycetes</taxon>
        <taxon>Propionibacteriales</taxon>
        <taxon>Nocardioidaceae</taxon>
        <taxon>Nocardioides</taxon>
    </lineage>
</organism>
<gene>
    <name evidence="1" type="ORF">KRR39_18395</name>
</gene>